<feature type="domain" description="Disease resistance N-terminal" evidence="8">
    <location>
        <begin position="2"/>
        <end position="84"/>
    </location>
</feature>
<dbReference type="InterPro" id="IPR041118">
    <property type="entry name" value="Rx_N"/>
</dbReference>
<dbReference type="InterPro" id="IPR002182">
    <property type="entry name" value="NB-ARC"/>
</dbReference>
<comment type="caution">
    <text evidence="10">The sequence shown here is derived from an EMBL/GenBank/DDBJ whole genome shotgun (WGS) entry which is preliminary data.</text>
</comment>
<dbReference type="InterPro" id="IPR055414">
    <property type="entry name" value="LRR_R13L4/SHOC2-like"/>
</dbReference>
<protein>
    <submittedName>
        <fullName evidence="10">Uncharacterized protein</fullName>
    </submittedName>
</protein>
<reference evidence="10" key="1">
    <citation type="journal article" date="2018" name="DNA Res.">
        <title>Multiple hybrid de novo genome assembly of finger millet, an orphan allotetraploid crop.</title>
        <authorList>
            <person name="Hatakeyama M."/>
            <person name="Aluri S."/>
            <person name="Balachadran M.T."/>
            <person name="Sivarajan S.R."/>
            <person name="Patrignani A."/>
            <person name="Gruter S."/>
            <person name="Poveda L."/>
            <person name="Shimizu-Inatsugi R."/>
            <person name="Baeten J."/>
            <person name="Francoijs K.J."/>
            <person name="Nataraja K.N."/>
            <person name="Reddy Y.A.N."/>
            <person name="Phadnis S."/>
            <person name="Ravikumar R.L."/>
            <person name="Schlapbach R."/>
            <person name="Sreeman S.M."/>
            <person name="Shimizu K.K."/>
        </authorList>
    </citation>
    <scope>NUCLEOTIDE SEQUENCE</scope>
</reference>
<evidence type="ECO:0000256" key="5">
    <source>
        <dbReference type="ARBA" id="ARBA00022821"/>
    </source>
</evidence>
<keyword evidence="11" id="KW-1185">Reference proteome</keyword>
<dbReference type="Pfam" id="PF00931">
    <property type="entry name" value="NB-ARC"/>
    <property type="match status" value="1"/>
</dbReference>
<dbReference type="Gene3D" id="3.80.10.10">
    <property type="entry name" value="Ribonuclease Inhibitor"/>
    <property type="match status" value="1"/>
</dbReference>
<evidence type="ECO:0000259" key="9">
    <source>
        <dbReference type="Pfam" id="PF23598"/>
    </source>
</evidence>
<dbReference type="Pfam" id="PF18052">
    <property type="entry name" value="Rx_N"/>
    <property type="match status" value="1"/>
</dbReference>
<proteinExistence type="inferred from homology"/>
<dbReference type="PANTHER" id="PTHR19338">
    <property type="entry name" value="TRANSLOCASE OF INNER MITOCHONDRIAL MEMBRANE 13 HOMOLOG"/>
    <property type="match status" value="1"/>
</dbReference>
<accession>A0AAV5D4T5</accession>
<evidence type="ECO:0000259" key="7">
    <source>
        <dbReference type="Pfam" id="PF00931"/>
    </source>
</evidence>
<dbReference type="CDD" id="cd14798">
    <property type="entry name" value="RX-CC_like"/>
    <property type="match status" value="1"/>
</dbReference>
<keyword evidence="6" id="KW-0175">Coiled coil</keyword>
<dbReference type="Gene3D" id="1.20.5.4130">
    <property type="match status" value="1"/>
</dbReference>
<evidence type="ECO:0000256" key="6">
    <source>
        <dbReference type="ARBA" id="ARBA00023054"/>
    </source>
</evidence>
<dbReference type="InterPro" id="IPR038005">
    <property type="entry name" value="RX-like_CC"/>
</dbReference>
<gene>
    <name evidence="10" type="primary">ga22776</name>
    <name evidence="10" type="ORF">PR202_ga22776</name>
</gene>
<sequence>MGMLPSKLLELLKKEYQLQKGVREDVKFLSRELESMYTALRKVAMVPWEQLDDQVKVWAREVREASYEMEDVLDTFIIRAGSGPEPAHMVQRLMKKMGKLFDLSKVMARRDIAAAIEGIKLQLQEMSDRRDRYKVDGIVVHPSAAANVDPRLSHLYIKESQLVGIDEPREELIKMLSIQPDSHISDGKEMKIVSVVGLGGLGKTTLAKAVYDKVNLQFDCRAFIPVGQNPDPRKVLRDILIDIENNNKTNIIFDIEKTRSALVDLMQLDERQLINELREHLKGKRKISVPKWIGKLTSLVELEMYHEVFDSYDEEPFSVVGPEMYHGVGNKCSTRQFVKELGKLTKLRVLMTGMTLQDEEQGREFLESLRKLHKIQSINISLPNGFLPMDVNKMEPKFVLSSNLRVLDLFNLQFSKLPAWINAQNLPNLCHLTVVVFDEDEQDLAVLGKFIRLRKLALAVIRVHRLKLAACGSVGFQNLTSFEVTVPLKFAHGAMPSLEYINFSIPVAELKDVGINLEFGLENLSSLRSVHVNIDCADACEMEVNDAEAVLKNAMDIHPNHPACEVKKTGENKMGPADALSRMENRQCHKIVKASTLSADINVQQELHNALYNEAADVARSMPKEHPCVAKLALLPKNLAGDPVGSLDRACELLAMDQLIEKMETQERLLEEYNVEIPRMATILEELKTALSLQVEDDGVRKICDLLPRVSPAPAANRKD</sequence>
<evidence type="ECO:0000256" key="2">
    <source>
        <dbReference type="ARBA" id="ARBA00022614"/>
    </source>
</evidence>
<dbReference type="SUPFAM" id="SSF52540">
    <property type="entry name" value="P-loop containing nucleoside triphosphate hydrolases"/>
    <property type="match status" value="1"/>
</dbReference>
<name>A0AAV5D4T5_ELECO</name>
<dbReference type="AlphaFoldDB" id="A0AAV5D4T5"/>
<keyword evidence="2" id="KW-0433">Leucine-rich repeat</keyword>
<dbReference type="PANTHER" id="PTHR19338:SF67">
    <property type="entry name" value="AAA+ ATPASE DOMAIN-CONTAINING PROTEIN"/>
    <property type="match status" value="1"/>
</dbReference>
<dbReference type="Gene3D" id="3.40.50.300">
    <property type="entry name" value="P-loop containing nucleotide triphosphate hydrolases"/>
    <property type="match status" value="1"/>
</dbReference>
<dbReference type="InterPro" id="IPR032675">
    <property type="entry name" value="LRR_dom_sf"/>
</dbReference>
<dbReference type="GO" id="GO:0043531">
    <property type="term" value="F:ADP binding"/>
    <property type="evidence" value="ECO:0007669"/>
    <property type="project" value="InterPro"/>
</dbReference>
<keyword evidence="3" id="KW-0677">Repeat</keyword>
<dbReference type="Pfam" id="PF23598">
    <property type="entry name" value="LRR_14"/>
    <property type="match status" value="1"/>
</dbReference>
<reference evidence="10" key="2">
    <citation type="submission" date="2021-12" db="EMBL/GenBank/DDBJ databases">
        <title>Resequencing data analysis of finger millet.</title>
        <authorList>
            <person name="Hatakeyama M."/>
            <person name="Aluri S."/>
            <person name="Balachadran M.T."/>
            <person name="Sivarajan S.R."/>
            <person name="Poveda L."/>
            <person name="Shimizu-Inatsugi R."/>
            <person name="Schlapbach R."/>
            <person name="Sreeman S.M."/>
            <person name="Shimizu K.K."/>
        </authorList>
    </citation>
    <scope>NUCLEOTIDE SEQUENCE</scope>
</reference>
<feature type="domain" description="NB-ARC" evidence="7">
    <location>
        <begin position="184"/>
        <end position="268"/>
    </location>
</feature>
<evidence type="ECO:0000256" key="3">
    <source>
        <dbReference type="ARBA" id="ARBA00022737"/>
    </source>
</evidence>
<evidence type="ECO:0000313" key="10">
    <source>
        <dbReference type="EMBL" id="GJN05168.1"/>
    </source>
</evidence>
<feature type="domain" description="Disease resistance R13L4/SHOC-2-like LRR" evidence="9">
    <location>
        <begin position="280"/>
        <end position="563"/>
    </location>
</feature>
<evidence type="ECO:0000313" key="11">
    <source>
        <dbReference type="Proteomes" id="UP001054889"/>
    </source>
</evidence>
<dbReference type="SUPFAM" id="SSF52058">
    <property type="entry name" value="L domain-like"/>
    <property type="match status" value="1"/>
</dbReference>
<dbReference type="InterPro" id="IPR027417">
    <property type="entry name" value="P-loop_NTPase"/>
</dbReference>
<evidence type="ECO:0000259" key="8">
    <source>
        <dbReference type="Pfam" id="PF18052"/>
    </source>
</evidence>
<evidence type="ECO:0000256" key="4">
    <source>
        <dbReference type="ARBA" id="ARBA00022741"/>
    </source>
</evidence>
<keyword evidence="5" id="KW-0611">Plant defense</keyword>
<evidence type="ECO:0000256" key="1">
    <source>
        <dbReference type="ARBA" id="ARBA00008894"/>
    </source>
</evidence>
<dbReference type="Proteomes" id="UP001054889">
    <property type="component" value="Unassembled WGS sequence"/>
</dbReference>
<keyword evidence="4" id="KW-0547">Nucleotide-binding</keyword>
<dbReference type="EMBL" id="BQKI01000011">
    <property type="protein sequence ID" value="GJN05168.1"/>
    <property type="molecule type" value="Genomic_DNA"/>
</dbReference>
<dbReference type="GO" id="GO:0006952">
    <property type="term" value="P:defense response"/>
    <property type="evidence" value="ECO:0007669"/>
    <property type="project" value="UniProtKB-KW"/>
</dbReference>
<organism evidence="10 11">
    <name type="scientific">Eleusine coracana subsp. coracana</name>
    <dbReference type="NCBI Taxonomy" id="191504"/>
    <lineage>
        <taxon>Eukaryota</taxon>
        <taxon>Viridiplantae</taxon>
        <taxon>Streptophyta</taxon>
        <taxon>Embryophyta</taxon>
        <taxon>Tracheophyta</taxon>
        <taxon>Spermatophyta</taxon>
        <taxon>Magnoliopsida</taxon>
        <taxon>Liliopsida</taxon>
        <taxon>Poales</taxon>
        <taxon>Poaceae</taxon>
        <taxon>PACMAD clade</taxon>
        <taxon>Chloridoideae</taxon>
        <taxon>Cynodonteae</taxon>
        <taxon>Eleusininae</taxon>
        <taxon>Eleusine</taxon>
    </lineage>
</organism>
<dbReference type="GO" id="GO:0051707">
    <property type="term" value="P:response to other organism"/>
    <property type="evidence" value="ECO:0007669"/>
    <property type="project" value="UniProtKB-ARBA"/>
</dbReference>
<comment type="similarity">
    <text evidence="1">Belongs to the disease resistance NB-LRR family.</text>
</comment>